<dbReference type="Pfam" id="PF00685">
    <property type="entry name" value="Sulfotransfer_1"/>
    <property type="match status" value="1"/>
</dbReference>
<proteinExistence type="predicted"/>
<reference evidence="4" key="1">
    <citation type="journal article" date="2015" name="Proc. Natl. Acad. Sci. U.S.A.">
        <title>Networks of energetic and metabolic interactions define dynamics in microbial communities.</title>
        <authorList>
            <person name="Embree M."/>
            <person name="Liu J.K."/>
            <person name="Al-Bassam M.M."/>
            <person name="Zengler K."/>
        </authorList>
    </citation>
    <scope>NUCLEOTIDE SEQUENCE</scope>
</reference>
<keyword evidence="1 4" id="KW-0808">Transferase</keyword>
<evidence type="ECO:0000313" key="4">
    <source>
        <dbReference type="EMBL" id="KUG21996.1"/>
    </source>
</evidence>
<feature type="domain" description="Sulfotransferase" evidence="3">
    <location>
        <begin position="235"/>
        <end position="430"/>
    </location>
</feature>
<dbReference type="PANTHER" id="PTHR10605:SF56">
    <property type="entry name" value="BIFUNCTIONAL HEPARAN SULFATE N-DEACETYLASE_N-SULFOTRANSFERASE"/>
    <property type="match status" value="1"/>
</dbReference>
<gene>
    <name evidence="4" type="ORF">ASZ90_008197</name>
</gene>
<dbReference type="EMBL" id="LNQE01000996">
    <property type="protein sequence ID" value="KUG21996.1"/>
    <property type="molecule type" value="Genomic_DNA"/>
</dbReference>
<dbReference type="SUPFAM" id="SSF52540">
    <property type="entry name" value="P-loop containing nucleoside triphosphate hydrolases"/>
    <property type="match status" value="2"/>
</dbReference>
<organism evidence="4">
    <name type="scientific">hydrocarbon metagenome</name>
    <dbReference type="NCBI Taxonomy" id="938273"/>
    <lineage>
        <taxon>unclassified sequences</taxon>
        <taxon>metagenomes</taxon>
        <taxon>ecological metagenomes</taxon>
    </lineage>
</organism>
<dbReference type="AlphaFoldDB" id="A0A0W8FM98"/>
<keyword evidence="2" id="KW-0325">Glycoprotein</keyword>
<dbReference type="GO" id="GO:0008146">
    <property type="term" value="F:sulfotransferase activity"/>
    <property type="evidence" value="ECO:0007669"/>
    <property type="project" value="InterPro"/>
</dbReference>
<sequence length="522" mass="62432">MKQTAIFVVGMHRTGTSAIAGTLNILGLPLGNNPLPPRPDNPKGFFEEKDILAINEEFFLTVGNSNWWYEFFPIINPHNEKYKEWIKRIQELLIKKYSRDKIFVIKDPRLCYIFPLYEKACINLKIAVKVIMTLRSYKEIADSLFVRNQIDKKTAYRGILGHYSRANHYTKNHPRITVDYSETIENIDHLLERIKIFIPQITITEEKKKIIHEFITEDLRHHVSQNNQTINFLGIGAQKSGTTTLCCILKQHPLIGIAEQKEVHYFDYPENFIRGHEWYEQQISPLREENKIYGEITPYYLFHPGIPHKVHRLNPKIKIIAILRDPVERAWSHYLHALRLGYENISFLSALKSERKRIKWNHKRLKEDDLFFSYHHQHNSYRYRGYYLEQFKNWYQYFDKSRIKIIKYEDFIKNQKGEMQKIFSFLGINDIEFSETHLNMGENKKMPEFIRIILQSHFIPYNKKLSDEISINWDYCLSAKIIYKIFSWLKIDPLILLHFLINVERINNIFSKYFDSSIKIIY</sequence>
<protein>
    <submittedName>
        <fullName evidence="4">Putative deacetylase sulfotransferase</fullName>
    </submittedName>
</protein>
<dbReference type="InterPro" id="IPR000863">
    <property type="entry name" value="Sulfotransferase_dom"/>
</dbReference>
<evidence type="ECO:0000259" key="3">
    <source>
        <dbReference type="Pfam" id="PF00685"/>
    </source>
</evidence>
<name>A0A0W8FM98_9ZZZZ</name>
<dbReference type="Gene3D" id="3.40.50.300">
    <property type="entry name" value="P-loop containing nucleotide triphosphate hydrolases"/>
    <property type="match status" value="2"/>
</dbReference>
<accession>A0A0W8FM98</accession>
<evidence type="ECO:0000256" key="2">
    <source>
        <dbReference type="ARBA" id="ARBA00023180"/>
    </source>
</evidence>
<dbReference type="InterPro" id="IPR037359">
    <property type="entry name" value="NST/OST"/>
</dbReference>
<comment type="caution">
    <text evidence="4">The sequence shown here is derived from an EMBL/GenBank/DDBJ whole genome shotgun (WGS) entry which is preliminary data.</text>
</comment>
<evidence type="ECO:0000256" key="1">
    <source>
        <dbReference type="ARBA" id="ARBA00022679"/>
    </source>
</evidence>
<dbReference type="PANTHER" id="PTHR10605">
    <property type="entry name" value="HEPARAN SULFATE SULFOTRANSFERASE"/>
    <property type="match status" value="1"/>
</dbReference>
<dbReference type="InterPro" id="IPR027417">
    <property type="entry name" value="P-loop_NTPase"/>
</dbReference>